<name>A0ABY9TGW8_9GAMM</name>
<keyword evidence="8" id="KW-0378">Hydrolase</keyword>
<feature type="domain" description="LysM" evidence="14">
    <location>
        <begin position="41"/>
        <end position="85"/>
    </location>
</feature>
<comment type="subcellular location">
    <subcellularLocation>
        <location evidence="1">Periplasm</location>
    </subcellularLocation>
</comment>
<evidence type="ECO:0000313" key="16">
    <source>
        <dbReference type="EMBL" id="WNC67992.1"/>
    </source>
</evidence>
<dbReference type="EMBL" id="CP134146">
    <property type="protein sequence ID" value="WNC67992.1"/>
    <property type="molecule type" value="Genomic_DNA"/>
</dbReference>
<evidence type="ECO:0000259" key="15">
    <source>
        <dbReference type="PROSITE" id="PS52029"/>
    </source>
</evidence>
<feature type="domain" description="L,D-TPase catalytic" evidence="15">
    <location>
        <begin position="97"/>
        <end position="233"/>
    </location>
</feature>
<keyword evidence="7" id="KW-0574">Periplasm</keyword>
<organism evidence="16 17">
    <name type="scientific">Thalassotalea nanhaiensis</name>
    <dbReference type="NCBI Taxonomy" id="3065648"/>
    <lineage>
        <taxon>Bacteria</taxon>
        <taxon>Pseudomonadati</taxon>
        <taxon>Pseudomonadota</taxon>
        <taxon>Gammaproteobacteria</taxon>
        <taxon>Alteromonadales</taxon>
        <taxon>Colwelliaceae</taxon>
        <taxon>Thalassotalea</taxon>
    </lineage>
</organism>
<evidence type="ECO:0000259" key="14">
    <source>
        <dbReference type="PROSITE" id="PS51782"/>
    </source>
</evidence>
<evidence type="ECO:0000256" key="10">
    <source>
        <dbReference type="ARBA" id="ARBA00022984"/>
    </source>
</evidence>
<evidence type="ECO:0000256" key="1">
    <source>
        <dbReference type="ARBA" id="ARBA00004418"/>
    </source>
</evidence>
<dbReference type="InterPro" id="IPR038063">
    <property type="entry name" value="Transpep_catalytic_dom"/>
</dbReference>
<feature type="chain" id="PRO_5045859474" evidence="13">
    <location>
        <begin position="25"/>
        <end position="300"/>
    </location>
</feature>
<feature type="active site" description="Nucleophile" evidence="12">
    <location>
        <position position="209"/>
    </location>
</feature>
<dbReference type="Pfam" id="PF17969">
    <property type="entry name" value="Ldt_C"/>
    <property type="match status" value="1"/>
</dbReference>
<dbReference type="Gene3D" id="2.40.440.10">
    <property type="entry name" value="L,D-transpeptidase catalytic domain-like"/>
    <property type="match status" value="1"/>
</dbReference>
<dbReference type="PANTHER" id="PTHR30582">
    <property type="entry name" value="L,D-TRANSPEPTIDASE"/>
    <property type="match status" value="1"/>
</dbReference>
<sequence>MLNKVFSTIISICIFFSLSNSANAIEYKLPQDNSRLVGEVTKYTVVKGDYFQQLAQKFNVGFLALMEANPGVDPLRPEPGTELIIPTQLILPYGKHNGIVINLSELRLYYFNNKKKTVNVFPVGIGKIGHSTPTLISEITEKRTNPNWFPTEDTRKDYFEKHGVQMAKMIKAGPDNPLGDYAMRIGTSAYLIHGTNQRFGIGMRASSGCIRMNPEDIEWLFKQSAPGTKVKIINAPIKMAYIAPDKRLIEIHSPLSDNQGNVPSLLPVSKGVEKFIGSEQDDIELLKEIIANPKGIPVEL</sequence>
<dbReference type="Pfam" id="PF03734">
    <property type="entry name" value="YkuD"/>
    <property type="match status" value="1"/>
</dbReference>
<keyword evidence="4" id="KW-0328">Glycosyltransferase</keyword>
<dbReference type="PROSITE" id="PS52029">
    <property type="entry name" value="LD_TPASE"/>
    <property type="match status" value="1"/>
</dbReference>
<evidence type="ECO:0000256" key="9">
    <source>
        <dbReference type="ARBA" id="ARBA00022960"/>
    </source>
</evidence>
<feature type="active site" description="Proton donor/acceptor" evidence="12">
    <location>
        <position position="193"/>
    </location>
</feature>
<comment type="pathway">
    <text evidence="2 12">Cell wall biogenesis; peptidoglycan biosynthesis.</text>
</comment>
<comment type="similarity">
    <text evidence="3">Belongs to the YkuD family.</text>
</comment>
<evidence type="ECO:0000256" key="13">
    <source>
        <dbReference type="SAM" id="SignalP"/>
    </source>
</evidence>
<dbReference type="CDD" id="cd16913">
    <property type="entry name" value="YkuD_like"/>
    <property type="match status" value="1"/>
</dbReference>
<dbReference type="SUPFAM" id="SSF54106">
    <property type="entry name" value="LysM domain"/>
    <property type="match status" value="1"/>
</dbReference>
<dbReference type="CDD" id="cd00118">
    <property type="entry name" value="LysM"/>
    <property type="match status" value="1"/>
</dbReference>
<keyword evidence="5" id="KW-0808">Transferase</keyword>
<evidence type="ECO:0000256" key="6">
    <source>
        <dbReference type="ARBA" id="ARBA00022729"/>
    </source>
</evidence>
<dbReference type="SUPFAM" id="SSF141523">
    <property type="entry name" value="L,D-transpeptidase catalytic domain-like"/>
    <property type="match status" value="1"/>
</dbReference>
<feature type="signal peptide" evidence="13">
    <location>
        <begin position="1"/>
        <end position="24"/>
    </location>
</feature>
<evidence type="ECO:0000256" key="4">
    <source>
        <dbReference type="ARBA" id="ARBA00022676"/>
    </source>
</evidence>
<evidence type="ECO:0000256" key="3">
    <source>
        <dbReference type="ARBA" id="ARBA00005992"/>
    </source>
</evidence>
<dbReference type="RefSeq" id="WP_348387150.1">
    <property type="nucleotide sequence ID" value="NZ_CP134146.1"/>
</dbReference>
<proteinExistence type="inferred from homology"/>
<evidence type="ECO:0000256" key="5">
    <source>
        <dbReference type="ARBA" id="ARBA00022679"/>
    </source>
</evidence>
<keyword evidence="11 12" id="KW-0961">Cell wall biogenesis/degradation</keyword>
<dbReference type="InterPro" id="IPR018392">
    <property type="entry name" value="LysM"/>
</dbReference>
<dbReference type="InterPro" id="IPR005490">
    <property type="entry name" value="LD_TPept_cat_dom"/>
</dbReference>
<gene>
    <name evidence="16" type="ORF">RI845_15885</name>
</gene>
<dbReference type="PROSITE" id="PS51782">
    <property type="entry name" value="LYSM"/>
    <property type="match status" value="1"/>
</dbReference>
<evidence type="ECO:0000256" key="8">
    <source>
        <dbReference type="ARBA" id="ARBA00022801"/>
    </source>
</evidence>
<dbReference type="Gene3D" id="3.10.350.10">
    <property type="entry name" value="LysM domain"/>
    <property type="match status" value="1"/>
</dbReference>
<evidence type="ECO:0000256" key="7">
    <source>
        <dbReference type="ARBA" id="ARBA00022764"/>
    </source>
</evidence>
<dbReference type="Proteomes" id="UP001248581">
    <property type="component" value="Chromosome"/>
</dbReference>
<evidence type="ECO:0000256" key="2">
    <source>
        <dbReference type="ARBA" id="ARBA00004752"/>
    </source>
</evidence>
<dbReference type="PANTHER" id="PTHR30582:SF24">
    <property type="entry name" value="L,D-TRANSPEPTIDASE ERFK_SRFK-RELATED"/>
    <property type="match status" value="1"/>
</dbReference>
<evidence type="ECO:0000313" key="17">
    <source>
        <dbReference type="Proteomes" id="UP001248581"/>
    </source>
</evidence>
<protein>
    <submittedName>
        <fullName evidence="16">L,D-transpeptidase family protein</fullName>
    </submittedName>
</protein>
<keyword evidence="10 12" id="KW-0573">Peptidoglycan synthesis</keyword>
<dbReference type="Pfam" id="PF01476">
    <property type="entry name" value="LysM"/>
    <property type="match status" value="1"/>
</dbReference>
<evidence type="ECO:0000256" key="12">
    <source>
        <dbReference type="PROSITE-ProRule" id="PRU01373"/>
    </source>
</evidence>
<keyword evidence="6 13" id="KW-0732">Signal</keyword>
<evidence type="ECO:0000256" key="11">
    <source>
        <dbReference type="ARBA" id="ARBA00023316"/>
    </source>
</evidence>
<dbReference type="InterPro" id="IPR036779">
    <property type="entry name" value="LysM_dom_sf"/>
</dbReference>
<reference evidence="17" key="1">
    <citation type="submission" date="2023-09" db="EMBL/GenBank/DDBJ databases">
        <authorList>
            <person name="Li S."/>
            <person name="Li X."/>
            <person name="Zhang C."/>
            <person name="Zhao Z."/>
        </authorList>
    </citation>
    <scope>NUCLEOTIDE SEQUENCE [LARGE SCALE GENOMIC DNA]</scope>
    <source>
        <strain evidence="17">SQ345</strain>
    </source>
</reference>
<accession>A0ABY9TGW8</accession>
<keyword evidence="17" id="KW-1185">Reference proteome</keyword>
<dbReference type="InterPro" id="IPR041597">
    <property type="entry name" value="Ldt_C"/>
</dbReference>
<dbReference type="InterPro" id="IPR050979">
    <property type="entry name" value="LD-transpeptidase"/>
</dbReference>
<keyword evidence="9 12" id="KW-0133">Cell shape</keyword>
<dbReference type="SMART" id="SM00257">
    <property type="entry name" value="LysM"/>
    <property type="match status" value="1"/>
</dbReference>